<dbReference type="InterPro" id="IPR013249">
    <property type="entry name" value="RNA_pol_sigma70_r4_t2"/>
</dbReference>
<dbReference type="Pfam" id="PF08281">
    <property type="entry name" value="Sigma70_r4_2"/>
    <property type="match status" value="1"/>
</dbReference>
<keyword evidence="1" id="KW-0805">Transcription regulation</keyword>
<keyword evidence="2" id="KW-0731">Sigma factor</keyword>
<feature type="compositionally biased region" description="Polar residues" evidence="5">
    <location>
        <begin position="1"/>
        <end position="10"/>
    </location>
</feature>
<dbReference type="SUPFAM" id="SSF88659">
    <property type="entry name" value="Sigma3 and sigma4 domains of RNA polymerase sigma factors"/>
    <property type="match status" value="1"/>
</dbReference>
<accession>A0A517M077</accession>
<evidence type="ECO:0000259" key="7">
    <source>
        <dbReference type="Pfam" id="PF08281"/>
    </source>
</evidence>
<gene>
    <name evidence="8" type="ORF">EC9_24270</name>
</gene>
<evidence type="ECO:0000256" key="5">
    <source>
        <dbReference type="SAM" id="MobiDB-lite"/>
    </source>
</evidence>
<dbReference type="AlphaFoldDB" id="A0A517M077"/>
<dbReference type="NCBIfam" id="TIGR02984">
    <property type="entry name" value="Sig-70_plancto1"/>
    <property type="match status" value="1"/>
</dbReference>
<dbReference type="InterPro" id="IPR014284">
    <property type="entry name" value="RNA_pol_sigma-70_dom"/>
</dbReference>
<keyword evidence="9" id="KW-1185">Reference proteome</keyword>
<dbReference type="GO" id="GO:0006352">
    <property type="term" value="P:DNA-templated transcription initiation"/>
    <property type="evidence" value="ECO:0007669"/>
    <property type="project" value="InterPro"/>
</dbReference>
<protein>
    <submittedName>
        <fullName evidence="8">RNA polymerase sigma factor RpoE</fullName>
    </submittedName>
</protein>
<dbReference type="KEGG" id="ruv:EC9_24270"/>
<evidence type="ECO:0000256" key="1">
    <source>
        <dbReference type="ARBA" id="ARBA00023015"/>
    </source>
</evidence>
<evidence type="ECO:0000256" key="4">
    <source>
        <dbReference type="ARBA" id="ARBA00023163"/>
    </source>
</evidence>
<feature type="domain" description="RNA polymerase sigma factor 70 region 4 type 2" evidence="7">
    <location>
        <begin position="179"/>
        <end position="231"/>
    </location>
</feature>
<dbReference type="PANTHER" id="PTHR30385:SF8">
    <property type="entry name" value="RNA POLYMERASE SIGMA-E FACTOR"/>
    <property type="match status" value="1"/>
</dbReference>
<keyword evidence="3" id="KW-0238">DNA-binding</keyword>
<dbReference type="NCBIfam" id="TIGR02937">
    <property type="entry name" value="sigma70-ECF"/>
    <property type="match status" value="1"/>
</dbReference>
<dbReference type="Gene3D" id="1.10.1740.10">
    <property type="match status" value="1"/>
</dbReference>
<dbReference type="PANTHER" id="PTHR30385">
    <property type="entry name" value="SIGMA FACTOR F FLAGELLAR"/>
    <property type="match status" value="1"/>
</dbReference>
<evidence type="ECO:0000313" key="8">
    <source>
        <dbReference type="EMBL" id="QDS88239.1"/>
    </source>
</evidence>
<dbReference type="CDD" id="cd06171">
    <property type="entry name" value="Sigma70_r4"/>
    <property type="match status" value="1"/>
</dbReference>
<evidence type="ECO:0000259" key="6">
    <source>
        <dbReference type="Pfam" id="PF04542"/>
    </source>
</evidence>
<dbReference type="InterPro" id="IPR014326">
    <property type="entry name" value="RNA_pol_sigma-70_Plancto"/>
</dbReference>
<dbReference type="Proteomes" id="UP000319557">
    <property type="component" value="Chromosome"/>
</dbReference>
<name>A0A517M077_9BACT</name>
<evidence type="ECO:0000313" key="9">
    <source>
        <dbReference type="Proteomes" id="UP000319557"/>
    </source>
</evidence>
<proteinExistence type="predicted"/>
<dbReference type="Gene3D" id="1.10.10.10">
    <property type="entry name" value="Winged helix-like DNA-binding domain superfamily/Winged helix DNA-binding domain"/>
    <property type="match status" value="1"/>
</dbReference>
<dbReference type="GO" id="GO:0003677">
    <property type="term" value="F:DNA binding"/>
    <property type="evidence" value="ECO:0007669"/>
    <property type="project" value="UniProtKB-KW"/>
</dbReference>
<dbReference type="InterPro" id="IPR013324">
    <property type="entry name" value="RNA_pol_sigma_r3/r4-like"/>
</dbReference>
<evidence type="ECO:0000256" key="3">
    <source>
        <dbReference type="ARBA" id="ARBA00023125"/>
    </source>
</evidence>
<dbReference type="Pfam" id="PF04542">
    <property type="entry name" value="Sigma70_r2"/>
    <property type="match status" value="1"/>
</dbReference>
<keyword evidence="4" id="KW-0804">Transcription</keyword>
<dbReference type="InterPro" id="IPR036388">
    <property type="entry name" value="WH-like_DNA-bd_sf"/>
</dbReference>
<organism evidence="8 9">
    <name type="scientific">Rosistilla ulvae</name>
    <dbReference type="NCBI Taxonomy" id="1930277"/>
    <lineage>
        <taxon>Bacteria</taxon>
        <taxon>Pseudomonadati</taxon>
        <taxon>Planctomycetota</taxon>
        <taxon>Planctomycetia</taxon>
        <taxon>Pirellulales</taxon>
        <taxon>Pirellulaceae</taxon>
        <taxon>Rosistilla</taxon>
    </lineage>
</organism>
<dbReference type="EMBL" id="CP036261">
    <property type="protein sequence ID" value="QDS88239.1"/>
    <property type="molecule type" value="Genomic_DNA"/>
</dbReference>
<evidence type="ECO:0000256" key="2">
    <source>
        <dbReference type="ARBA" id="ARBA00023082"/>
    </source>
</evidence>
<feature type="region of interest" description="Disordered" evidence="5">
    <location>
        <begin position="1"/>
        <end position="20"/>
    </location>
</feature>
<feature type="compositionally biased region" description="Basic and acidic residues" evidence="5">
    <location>
        <begin position="11"/>
        <end position="20"/>
    </location>
</feature>
<sequence length="242" mass="27368">MVRNTTSTADCKTEGEKDSGFTRPWARVDCTFIMAKPLQFDEVFSKARAGETEALGGLLETYRSYLRVLAASQISHRLGQRVSASDIVQDTMLAAHRDFGDFRGQSPEQFSAWLRVILSRNLFRAIERHMKADKRDVRREVSLDQVAGSVDSSAAGLANLLASDQSTASRIVSRGEETRRLVDLLVELPEHYQQVIMLRNFQSLRFEEVAQEMGRTATATRLLWLRALKKLRELYESEAPAQ</sequence>
<dbReference type="InterPro" id="IPR007627">
    <property type="entry name" value="RNA_pol_sigma70_r2"/>
</dbReference>
<dbReference type="SUPFAM" id="SSF88946">
    <property type="entry name" value="Sigma2 domain of RNA polymerase sigma factors"/>
    <property type="match status" value="1"/>
</dbReference>
<feature type="domain" description="RNA polymerase sigma-70 region 2" evidence="6">
    <location>
        <begin position="62"/>
        <end position="129"/>
    </location>
</feature>
<reference evidence="8 9" key="1">
    <citation type="submission" date="2019-02" db="EMBL/GenBank/DDBJ databases">
        <title>Deep-cultivation of Planctomycetes and their phenomic and genomic characterization uncovers novel biology.</title>
        <authorList>
            <person name="Wiegand S."/>
            <person name="Jogler M."/>
            <person name="Boedeker C."/>
            <person name="Pinto D."/>
            <person name="Vollmers J."/>
            <person name="Rivas-Marin E."/>
            <person name="Kohn T."/>
            <person name="Peeters S.H."/>
            <person name="Heuer A."/>
            <person name="Rast P."/>
            <person name="Oberbeckmann S."/>
            <person name="Bunk B."/>
            <person name="Jeske O."/>
            <person name="Meyerdierks A."/>
            <person name="Storesund J.E."/>
            <person name="Kallscheuer N."/>
            <person name="Luecker S."/>
            <person name="Lage O.M."/>
            <person name="Pohl T."/>
            <person name="Merkel B.J."/>
            <person name="Hornburger P."/>
            <person name="Mueller R.-W."/>
            <person name="Bruemmer F."/>
            <person name="Labrenz M."/>
            <person name="Spormann A.M."/>
            <person name="Op den Camp H."/>
            <person name="Overmann J."/>
            <person name="Amann R."/>
            <person name="Jetten M.S.M."/>
            <person name="Mascher T."/>
            <person name="Medema M.H."/>
            <person name="Devos D.P."/>
            <person name="Kaster A.-K."/>
            <person name="Ovreas L."/>
            <person name="Rohde M."/>
            <person name="Galperin M.Y."/>
            <person name="Jogler C."/>
        </authorList>
    </citation>
    <scope>NUCLEOTIDE SEQUENCE [LARGE SCALE GENOMIC DNA]</scope>
    <source>
        <strain evidence="8 9">EC9</strain>
    </source>
</reference>
<dbReference type="InterPro" id="IPR013325">
    <property type="entry name" value="RNA_pol_sigma_r2"/>
</dbReference>
<dbReference type="GO" id="GO:0016987">
    <property type="term" value="F:sigma factor activity"/>
    <property type="evidence" value="ECO:0007669"/>
    <property type="project" value="UniProtKB-KW"/>
</dbReference>